<dbReference type="Pfam" id="PF00226">
    <property type="entry name" value="DnaJ"/>
    <property type="match status" value="1"/>
</dbReference>
<accession>A0A432ZQZ1</accession>
<dbReference type="Proteomes" id="UP000287996">
    <property type="component" value="Unassembled WGS sequence"/>
</dbReference>
<evidence type="ECO:0000313" key="6">
    <source>
        <dbReference type="EMBL" id="RUO80317.1"/>
    </source>
</evidence>
<dbReference type="InterPro" id="IPR004640">
    <property type="entry name" value="HscB"/>
</dbReference>
<evidence type="ECO:0000259" key="5">
    <source>
        <dbReference type="PROSITE" id="PS50076"/>
    </source>
</evidence>
<dbReference type="InterPro" id="IPR036386">
    <property type="entry name" value="HscB_C_sf"/>
</dbReference>
<comment type="function">
    <text evidence="3 4">Co-chaperone involved in the maturation of iron-sulfur cluster-containing proteins. Seems to help targeting proteins to be folded toward HscA.</text>
</comment>
<dbReference type="Gene3D" id="1.20.1280.20">
    <property type="entry name" value="HscB, C-terminal domain"/>
    <property type="match status" value="1"/>
</dbReference>
<dbReference type="SMART" id="SM00271">
    <property type="entry name" value="DnaJ"/>
    <property type="match status" value="1"/>
</dbReference>
<dbReference type="GO" id="GO:0044571">
    <property type="term" value="P:[2Fe-2S] cluster assembly"/>
    <property type="evidence" value="ECO:0007669"/>
    <property type="project" value="InterPro"/>
</dbReference>
<keyword evidence="2 4" id="KW-0143">Chaperone</keyword>
<dbReference type="SUPFAM" id="SSF47144">
    <property type="entry name" value="HSC20 (HSCB), C-terminal oligomerisation domain"/>
    <property type="match status" value="1"/>
</dbReference>
<dbReference type="HAMAP" id="MF_00682">
    <property type="entry name" value="HscB"/>
    <property type="match status" value="1"/>
</dbReference>
<dbReference type="InterPro" id="IPR009073">
    <property type="entry name" value="HscB_oligo_C"/>
</dbReference>
<dbReference type="PANTHER" id="PTHR14021">
    <property type="entry name" value="IRON-SULFUR CLUSTER CO-CHAPERONE PROTEIN HSCB"/>
    <property type="match status" value="1"/>
</dbReference>
<protein>
    <recommendedName>
        <fullName evidence="4">Co-chaperone protein HscB homolog</fullName>
    </recommendedName>
</protein>
<dbReference type="InterPro" id="IPR036869">
    <property type="entry name" value="J_dom_sf"/>
</dbReference>
<dbReference type="PANTHER" id="PTHR14021:SF15">
    <property type="entry name" value="IRON-SULFUR CLUSTER CO-CHAPERONE PROTEIN HSCB"/>
    <property type="match status" value="1"/>
</dbReference>
<dbReference type="InterPro" id="IPR001623">
    <property type="entry name" value="DnaJ_domain"/>
</dbReference>
<dbReference type="NCBIfam" id="TIGR00714">
    <property type="entry name" value="hscB"/>
    <property type="match status" value="1"/>
</dbReference>
<organism evidence="6 7">
    <name type="scientific">Idiomarina tyrosinivorans</name>
    <dbReference type="NCBI Taxonomy" id="1445662"/>
    <lineage>
        <taxon>Bacteria</taxon>
        <taxon>Pseudomonadati</taxon>
        <taxon>Pseudomonadota</taxon>
        <taxon>Gammaproteobacteria</taxon>
        <taxon>Alteromonadales</taxon>
        <taxon>Idiomarinaceae</taxon>
        <taxon>Idiomarina</taxon>
    </lineage>
</organism>
<dbReference type="AlphaFoldDB" id="A0A432ZQZ1"/>
<dbReference type="SUPFAM" id="SSF46565">
    <property type="entry name" value="Chaperone J-domain"/>
    <property type="match status" value="1"/>
</dbReference>
<keyword evidence="7" id="KW-1185">Reference proteome</keyword>
<sequence length="176" mass="20298">MNHFALFDLPVSPNLDLDELQSRYRRLQQALHPDRFANAGERDKLLAMQKTSQLNDAYQTLKQPLSRAEYLLQLQGVDLQHEQQTIKDTEFLMAQMEWRERLETLSSADDPWQAISAAHNDLKQETQALQQAVDSALEDTSQADLEAVAEDIRKLKFLHKLAREIDAIEEQLLDDV</sequence>
<dbReference type="PROSITE" id="PS50076">
    <property type="entry name" value="DNAJ_2"/>
    <property type="match status" value="1"/>
</dbReference>
<comment type="subunit">
    <text evidence="4">Interacts with HscA and stimulates its ATPase activity.</text>
</comment>
<dbReference type="GO" id="GO:0006457">
    <property type="term" value="P:protein folding"/>
    <property type="evidence" value="ECO:0007669"/>
    <property type="project" value="UniProtKB-UniRule"/>
</dbReference>
<proteinExistence type="inferred from homology"/>
<gene>
    <name evidence="4" type="primary">hscB</name>
    <name evidence="6" type="ORF">CWI84_06715</name>
</gene>
<dbReference type="GO" id="GO:1990230">
    <property type="term" value="C:iron-sulfur cluster transfer complex"/>
    <property type="evidence" value="ECO:0007669"/>
    <property type="project" value="TreeGrafter"/>
</dbReference>
<dbReference type="GO" id="GO:0001671">
    <property type="term" value="F:ATPase activator activity"/>
    <property type="evidence" value="ECO:0007669"/>
    <property type="project" value="InterPro"/>
</dbReference>
<comment type="similarity">
    <text evidence="1 4">Belongs to the HscB family.</text>
</comment>
<evidence type="ECO:0000256" key="3">
    <source>
        <dbReference type="ARBA" id="ARBA00025596"/>
    </source>
</evidence>
<reference evidence="6 7" key="1">
    <citation type="journal article" date="2011" name="Front. Microbiol.">
        <title>Genomic signatures of strain selection and enhancement in Bacillus atrophaeus var. globigii, a historical biowarfare simulant.</title>
        <authorList>
            <person name="Gibbons H.S."/>
            <person name="Broomall S.M."/>
            <person name="McNew L.A."/>
            <person name="Daligault H."/>
            <person name="Chapman C."/>
            <person name="Bruce D."/>
            <person name="Karavis M."/>
            <person name="Krepps M."/>
            <person name="McGregor P.A."/>
            <person name="Hong C."/>
            <person name="Park K.H."/>
            <person name="Akmal A."/>
            <person name="Feldman A."/>
            <person name="Lin J.S."/>
            <person name="Chang W.E."/>
            <person name="Higgs B.W."/>
            <person name="Demirev P."/>
            <person name="Lindquist J."/>
            <person name="Liem A."/>
            <person name="Fochler E."/>
            <person name="Read T.D."/>
            <person name="Tapia R."/>
            <person name="Johnson S."/>
            <person name="Bishop-Lilly K.A."/>
            <person name="Detter C."/>
            <person name="Han C."/>
            <person name="Sozhamannan S."/>
            <person name="Rosenzweig C.N."/>
            <person name="Skowronski E.W."/>
        </authorList>
    </citation>
    <scope>NUCLEOTIDE SEQUENCE [LARGE SCALE GENOMIC DNA]</scope>
    <source>
        <strain evidence="6 7">CC-PW-9</strain>
    </source>
</reference>
<evidence type="ECO:0000256" key="4">
    <source>
        <dbReference type="HAMAP-Rule" id="MF_00682"/>
    </source>
</evidence>
<dbReference type="Gene3D" id="1.10.287.110">
    <property type="entry name" value="DnaJ domain"/>
    <property type="match status" value="1"/>
</dbReference>
<dbReference type="GO" id="GO:0051087">
    <property type="term" value="F:protein-folding chaperone binding"/>
    <property type="evidence" value="ECO:0007669"/>
    <property type="project" value="InterPro"/>
</dbReference>
<dbReference type="EMBL" id="PIQH01000005">
    <property type="protein sequence ID" value="RUO80317.1"/>
    <property type="molecule type" value="Genomic_DNA"/>
</dbReference>
<evidence type="ECO:0000313" key="7">
    <source>
        <dbReference type="Proteomes" id="UP000287996"/>
    </source>
</evidence>
<evidence type="ECO:0000256" key="1">
    <source>
        <dbReference type="ARBA" id="ARBA00010476"/>
    </source>
</evidence>
<dbReference type="OrthoDB" id="287587at2"/>
<evidence type="ECO:0000256" key="2">
    <source>
        <dbReference type="ARBA" id="ARBA00023186"/>
    </source>
</evidence>
<dbReference type="NCBIfam" id="NF003449">
    <property type="entry name" value="PRK05014.1"/>
    <property type="match status" value="1"/>
</dbReference>
<dbReference type="Pfam" id="PF07743">
    <property type="entry name" value="HSCB_C"/>
    <property type="match status" value="1"/>
</dbReference>
<feature type="domain" description="J" evidence="5">
    <location>
        <begin position="2"/>
        <end position="74"/>
    </location>
</feature>
<dbReference type="CDD" id="cd06257">
    <property type="entry name" value="DnaJ"/>
    <property type="match status" value="1"/>
</dbReference>
<comment type="caution">
    <text evidence="6">The sequence shown here is derived from an EMBL/GenBank/DDBJ whole genome shotgun (WGS) entry which is preliminary data.</text>
</comment>
<dbReference type="GO" id="GO:0051259">
    <property type="term" value="P:protein complex oligomerization"/>
    <property type="evidence" value="ECO:0007669"/>
    <property type="project" value="InterPro"/>
</dbReference>
<name>A0A432ZQZ1_9GAMM</name>